<organism evidence="2 3">
    <name type="scientific">Methylobacterium tardum</name>
    <dbReference type="NCBI Taxonomy" id="374432"/>
    <lineage>
        <taxon>Bacteria</taxon>
        <taxon>Pseudomonadati</taxon>
        <taxon>Pseudomonadota</taxon>
        <taxon>Alphaproteobacteria</taxon>
        <taxon>Hyphomicrobiales</taxon>
        <taxon>Methylobacteriaceae</taxon>
        <taxon>Methylobacterium</taxon>
    </lineage>
</organism>
<dbReference type="GO" id="GO:0016747">
    <property type="term" value="F:acyltransferase activity, transferring groups other than amino-acyl groups"/>
    <property type="evidence" value="ECO:0007669"/>
    <property type="project" value="InterPro"/>
</dbReference>
<dbReference type="PROSITE" id="PS51186">
    <property type="entry name" value="GNAT"/>
    <property type="match status" value="1"/>
</dbReference>
<dbReference type="InterPro" id="IPR000182">
    <property type="entry name" value="GNAT_dom"/>
</dbReference>
<dbReference type="RefSeq" id="WP_238199683.1">
    <property type="nucleotide sequence ID" value="NZ_BPQZ01000044.1"/>
</dbReference>
<evidence type="ECO:0000313" key="3">
    <source>
        <dbReference type="Proteomes" id="UP001157440"/>
    </source>
</evidence>
<dbReference type="EMBL" id="BSPL01000013">
    <property type="protein sequence ID" value="GLS70071.1"/>
    <property type="molecule type" value="Genomic_DNA"/>
</dbReference>
<evidence type="ECO:0000259" key="1">
    <source>
        <dbReference type="PROSITE" id="PS51186"/>
    </source>
</evidence>
<gene>
    <name evidence="2" type="ORF">GCM10007890_20840</name>
</gene>
<reference evidence="3" key="1">
    <citation type="journal article" date="2019" name="Int. J. Syst. Evol. Microbiol.">
        <title>The Global Catalogue of Microorganisms (GCM) 10K type strain sequencing project: providing services to taxonomists for standard genome sequencing and annotation.</title>
        <authorList>
            <consortium name="The Broad Institute Genomics Platform"/>
            <consortium name="The Broad Institute Genome Sequencing Center for Infectious Disease"/>
            <person name="Wu L."/>
            <person name="Ma J."/>
        </authorList>
    </citation>
    <scope>NUCLEOTIDE SEQUENCE [LARGE SCALE GENOMIC DNA]</scope>
    <source>
        <strain evidence="3">NBRC 103632</strain>
    </source>
</reference>
<dbReference type="Gene3D" id="3.40.630.30">
    <property type="match status" value="1"/>
</dbReference>
<name>A0AA37TAV6_9HYPH</name>
<dbReference type="Pfam" id="PF00583">
    <property type="entry name" value="Acetyltransf_1"/>
    <property type="match status" value="1"/>
</dbReference>
<dbReference type="InterPro" id="IPR016181">
    <property type="entry name" value="Acyl_CoA_acyltransferase"/>
</dbReference>
<dbReference type="SUPFAM" id="SSF55729">
    <property type="entry name" value="Acyl-CoA N-acyltransferases (Nat)"/>
    <property type="match status" value="1"/>
</dbReference>
<proteinExistence type="predicted"/>
<dbReference type="AlphaFoldDB" id="A0AA37TAV6"/>
<dbReference type="Proteomes" id="UP001157440">
    <property type="component" value="Unassembled WGS sequence"/>
</dbReference>
<protein>
    <recommendedName>
        <fullName evidence="1">N-acetyltransferase domain-containing protein</fullName>
    </recommendedName>
</protein>
<feature type="domain" description="N-acetyltransferase" evidence="1">
    <location>
        <begin position="133"/>
        <end position="272"/>
    </location>
</feature>
<keyword evidence="3" id="KW-1185">Reference proteome</keyword>
<sequence length="272" mass="28665">MKNTDRLAELIERDAWLDLFASAPDHVRDSLGLASTTVADMGLLGCRAIPITELNRAMAVGAQSAPSADDLDAVASWLDEHAVSWALQIAPGAQTPVLDEYLARAAMSKAGSGWAKFVATDDLSPRAPSDGPANIEVLSGVGAEAFGRAVVEGFGLPAVCEAWFAALVDRPSWRCFGALVDGDVAGVGSMFVRDGAAWFGIEATRPAFRGRGIQRSIVAAQMSAASSAGATILTCETAQPADPADEGYSSYRNQERAGLLHRYVRPNFKRPA</sequence>
<comment type="caution">
    <text evidence="2">The sequence shown here is derived from an EMBL/GenBank/DDBJ whole genome shotgun (WGS) entry which is preliminary data.</text>
</comment>
<accession>A0AA37TAV6</accession>
<evidence type="ECO:0000313" key="2">
    <source>
        <dbReference type="EMBL" id="GLS70071.1"/>
    </source>
</evidence>